<dbReference type="EMBL" id="CP031083">
    <property type="protein sequence ID" value="AYF04178.1"/>
    <property type="molecule type" value="Genomic_DNA"/>
</dbReference>
<geneLocation type="plasmid" evidence="5">
    <name>pyee5</name>
</geneLocation>
<feature type="chain" id="PRO_5036027164" description="DUF4142 domain-containing protein" evidence="1">
    <location>
        <begin position="23"/>
        <end position="115"/>
    </location>
</feature>
<geneLocation type="plasmid" evidence="2 4">
    <name>unnamed4</name>
</geneLocation>
<reference evidence="3" key="3">
    <citation type="journal article" date="2018" name="Front. Microbiol.">
        <title>Genome Structure of the Opportunistic Pathogen Paracoccus yeei (Alphaproteobacteria) and Identification of Putative Virulence Factors.</title>
        <authorList>
            <person name="Lasek R."/>
            <person name="Szuplewska M."/>
            <person name="Mitura M."/>
            <person name="Decewicz P."/>
            <person name="Chmielowska C."/>
            <person name="Pawlot A."/>
            <person name="Sentkowska D."/>
            <person name="Czarnecki J."/>
            <person name="Bartosik D."/>
        </authorList>
    </citation>
    <scope>NUCLEOTIDE SEQUENCE</scope>
    <source>
        <strain evidence="3">CCUG 32053</strain>
        <plasmid evidence="3">pYEE5</plasmid>
    </source>
</reference>
<evidence type="ECO:0000313" key="3">
    <source>
        <dbReference type="EMBL" id="AYF04178.1"/>
    </source>
</evidence>
<keyword evidence="2" id="KW-0614">Plasmid</keyword>
<sequence length="115" mass="12338">MVGLRNGLVLILVALGTGEMSAQETAGVCLPPGEPHVPQSDAAFVAYADIVAQDFERYFAALTDYFACMDRTRQAVFRRAEEVSRHHQAFHARASALGISEKIAVPVPPVSGAEP</sequence>
<gene>
    <name evidence="2" type="ORF">A6J80_21775</name>
    <name evidence="3" type="ORF">PY32053_04687</name>
</gene>
<protein>
    <recommendedName>
        <fullName evidence="6">DUF4142 domain-containing protein</fullName>
    </recommendedName>
</protein>
<reference evidence="4" key="1">
    <citation type="submission" date="2017-03" db="EMBL/GenBank/DDBJ databases">
        <title>FDA dAtabase for Regulatory Grade micrObial Sequences (FDA-ARGOS): Supporting development and validation of Infectious Disease Dx tests.</title>
        <authorList>
            <person name="Minogue T."/>
            <person name="Wolcott M."/>
            <person name="Wasieloski L."/>
            <person name="Aguilar W."/>
            <person name="Moore D."/>
            <person name="Tallon L."/>
            <person name="Sadzewicz L."/>
            <person name="Sengamalay N."/>
            <person name="Ott S."/>
            <person name="Godinez A."/>
            <person name="Nagaraj S."/>
            <person name="Nadendla S."/>
            <person name="Geyer C."/>
            <person name="Sichtig H."/>
        </authorList>
    </citation>
    <scope>NUCLEOTIDE SEQUENCE [LARGE SCALE GENOMIC DNA]</scope>
    <source>
        <strain evidence="4">FDAARGOS_252</strain>
        <plasmid evidence="4">Plasmid unnamed4</plasmid>
    </source>
</reference>
<reference evidence="2" key="2">
    <citation type="submission" date="2017-12" db="EMBL/GenBank/DDBJ databases">
        <title>FDA dAtabase for Regulatory Grade micrObial Sequences (FDA-ARGOS): Supporting development and validation of Infectious Disease Dx tests.</title>
        <authorList>
            <person name="Campos J."/>
            <person name="Goldberg B."/>
            <person name="Tallon L."/>
            <person name="Sadzewicz L."/>
            <person name="Sengamalay N."/>
            <person name="Ott S."/>
            <person name="Godinez A."/>
            <person name="Nagaraj S."/>
            <person name="Vyas G."/>
            <person name="Aluvathingal J."/>
            <person name="Nadendla S."/>
            <person name="Geyer C."/>
            <person name="Nandy P."/>
            <person name="Hobson J."/>
            <person name="Sichtig H."/>
        </authorList>
    </citation>
    <scope>NUCLEOTIDE SEQUENCE</scope>
    <source>
        <strain evidence="2">FDAARGOS_252</strain>
        <plasmid evidence="2">unnamed4</plasmid>
    </source>
</reference>
<evidence type="ECO:0008006" key="6">
    <source>
        <dbReference type="Google" id="ProtNLM"/>
    </source>
</evidence>
<evidence type="ECO:0000313" key="4">
    <source>
        <dbReference type="Proteomes" id="UP000191257"/>
    </source>
</evidence>
<dbReference type="Proteomes" id="UP000191257">
    <property type="component" value="Plasmid unnamed4"/>
</dbReference>
<keyword evidence="4" id="KW-1185">Reference proteome</keyword>
<dbReference type="AlphaFoldDB" id="A0A1V0GZ01"/>
<geneLocation type="plasmid" evidence="3">
    <name>pYEE5</name>
</geneLocation>
<evidence type="ECO:0000256" key="1">
    <source>
        <dbReference type="SAM" id="SignalP"/>
    </source>
</evidence>
<accession>A0A1V0GZ01</accession>
<name>A0A1V0GZ01_9RHOB</name>
<reference evidence="5" key="4">
    <citation type="submission" date="2018-07" db="EMBL/GenBank/DDBJ databases">
        <title>Genome Structure of the Opportunistic Pathogen Paracoccus yeei (Alphaproteobacteria) and Identification of Putative Virulence Factors.</title>
        <authorList>
            <person name="Lasek R."/>
            <person name="Szuplewska M."/>
            <person name="Mitura M."/>
            <person name="Decewicz P."/>
            <person name="Chmielowska C."/>
            <person name="Pawlot A."/>
            <person name="Sentkowska D."/>
            <person name="Czarnecki J."/>
            <person name="Bartosik D."/>
        </authorList>
    </citation>
    <scope>NUCLEOTIDE SEQUENCE [LARGE SCALE GENOMIC DNA]</scope>
    <source>
        <strain evidence="5">CCUG 32053</strain>
        <plasmid evidence="5">pyee5</plasmid>
    </source>
</reference>
<proteinExistence type="predicted"/>
<organism evidence="2 4">
    <name type="scientific">Paracoccus yeei</name>
    <dbReference type="NCBI Taxonomy" id="147645"/>
    <lineage>
        <taxon>Bacteria</taxon>
        <taxon>Pseudomonadati</taxon>
        <taxon>Pseudomonadota</taxon>
        <taxon>Alphaproteobacteria</taxon>
        <taxon>Rhodobacterales</taxon>
        <taxon>Paracoccaceae</taxon>
        <taxon>Paracoccus</taxon>
    </lineage>
</organism>
<dbReference type="RefSeq" id="WP_080623190.1">
    <property type="nucleotide sequence ID" value="NZ_CALTWI010000045.1"/>
</dbReference>
<evidence type="ECO:0000313" key="2">
    <source>
        <dbReference type="EMBL" id="ARC38919.1"/>
    </source>
</evidence>
<dbReference type="Proteomes" id="UP000272010">
    <property type="component" value="Plasmid pYEE5"/>
</dbReference>
<dbReference type="EMBL" id="CP020444">
    <property type="protein sequence ID" value="ARC38919.1"/>
    <property type="molecule type" value="Genomic_DNA"/>
</dbReference>
<feature type="signal peptide" evidence="1">
    <location>
        <begin position="1"/>
        <end position="22"/>
    </location>
</feature>
<dbReference type="KEGG" id="pye:A6J80_21775"/>
<keyword evidence="1" id="KW-0732">Signal</keyword>
<evidence type="ECO:0000313" key="5">
    <source>
        <dbReference type="Proteomes" id="UP000272010"/>
    </source>
</evidence>